<proteinExistence type="predicted"/>
<dbReference type="EMBL" id="CM042882">
    <property type="protein sequence ID" value="KAI4382251.1"/>
    <property type="molecule type" value="Genomic_DNA"/>
</dbReference>
<gene>
    <name evidence="1" type="ORF">MLD38_008239</name>
</gene>
<name>A0ACB9RWR9_9MYRT</name>
<evidence type="ECO:0000313" key="2">
    <source>
        <dbReference type="Proteomes" id="UP001057402"/>
    </source>
</evidence>
<dbReference type="Proteomes" id="UP001057402">
    <property type="component" value="Chromosome 3"/>
</dbReference>
<evidence type="ECO:0000313" key="1">
    <source>
        <dbReference type="EMBL" id="KAI4382251.1"/>
    </source>
</evidence>
<keyword evidence="2" id="KW-1185">Reference proteome</keyword>
<protein>
    <submittedName>
        <fullName evidence="1">Uncharacterized protein</fullName>
    </submittedName>
</protein>
<accession>A0ACB9RWR9</accession>
<reference evidence="2" key="1">
    <citation type="journal article" date="2023" name="Front. Plant Sci.">
        <title>Chromosomal-level genome assembly of Melastoma candidum provides insights into trichome evolution.</title>
        <authorList>
            <person name="Zhong Y."/>
            <person name="Wu W."/>
            <person name="Sun C."/>
            <person name="Zou P."/>
            <person name="Liu Y."/>
            <person name="Dai S."/>
            <person name="Zhou R."/>
        </authorList>
    </citation>
    <scope>NUCLEOTIDE SEQUENCE [LARGE SCALE GENOMIC DNA]</scope>
</reference>
<sequence>MAEEQALGAKSNQGPYKKFSLDQQPPLNSSAAAAAIKATPVAAPISPILPPPSMTIPPAAMTVNRCTSCRKRVGLTGFHCRCGTTYCGVHRYPEKHGCRYDYKKEGREEIQRQNPVVVAEKLRKI</sequence>
<comment type="caution">
    <text evidence="1">The sequence shown here is derived from an EMBL/GenBank/DDBJ whole genome shotgun (WGS) entry which is preliminary data.</text>
</comment>
<organism evidence="1 2">
    <name type="scientific">Melastoma candidum</name>
    <dbReference type="NCBI Taxonomy" id="119954"/>
    <lineage>
        <taxon>Eukaryota</taxon>
        <taxon>Viridiplantae</taxon>
        <taxon>Streptophyta</taxon>
        <taxon>Embryophyta</taxon>
        <taxon>Tracheophyta</taxon>
        <taxon>Spermatophyta</taxon>
        <taxon>Magnoliopsida</taxon>
        <taxon>eudicotyledons</taxon>
        <taxon>Gunneridae</taxon>
        <taxon>Pentapetalae</taxon>
        <taxon>rosids</taxon>
        <taxon>malvids</taxon>
        <taxon>Myrtales</taxon>
        <taxon>Melastomataceae</taxon>
        <taxon>Melastomatoideae</taxon>
        <taxon>Melastomateae</taxon>
        <taxon>Melastoma</taxon>
    </lineage>
</organism>